<sequence>MLIYANGGALQKNLCQWWCSTEECRESMPMVVLYRRMQRKY</sequence>
<dbReference type="EMBL" id="GBRH01181507">
    <property type="protein sequence ID" value="JAE16389.1"/>
    <property type="molecule type" value="Transcribed_RNA"/>
</dbReference>
<accession>A0A0A9FYU4</accession>
<organism evidence="1">
    <name type="scientific">Arundo donax</name>
    <name type="common">Giant reed</name>
    <name type="synonym">Donax arundinaceus</name>
    <dbReference type="NCBI Taxonomy" id="35708"/>
    <lineage>
        <taxon>Eukaryota</taxon>
        <taxon>Viridiplantae</taxon>
        <taxon>Streptophyta</taxon>
        <taxon>Embryophyta</taxon>
        <taxon>Tracheophyta</taxon>
        <taxon>Spermatophyta</taxon>
        <taxon>Magnoliopsida</taxon>
        <taxon>Liliopsida</taxon>
        <taxon>Poales</taxon>
        <taxon>Poaceae</taxon>
        <taxon>PACMAD clade</taxon>
        <taxon>Arundinoideae</taxon>
        <taxon>Arundineae</taxon>
        <taxon>Arundo</taxon>
    </lineage>
</organism>
<protein>
    <submittedName>
        <fullName evidence="1">Uncharacterized protein</fullName>
    </submittedName>
</protein>
<reference evidence="1" key="1">
    <citation type="submission" date="2014-09" db="EMBL/GenBank/DDBJ databases">
        <authorList>
            <person name="Magalhaes I.L.F."/>
            <person name="Oliveira U."/>
            <person name="Santos F.R."/>
            <person name="Vidigal T.H.D.A."/>
            <person name="Brescovit A.D."/>
            <person name="Santos A.J."/>
        </authorList>
    </citation>
    <scope>NUCLEOTIDE SEQUENCE</scope>
    <source>
        <tissue evidence="1">Shoot tissue taken approximately 20 cm above the soil surface</tissue>
    </source>
</reference>
<evidence type="ECO:0000313" key="1">
    <source>
        <dbReference type="EMBL" id="JAE16389.1"/>
    </source>
</evidence>
<reference evidence="1" key="2">
    <citation type="journal article" date="2015" name="Data Brief">
        <title>Shoot transcriptome of the giant reed, Arundo donax.</title>
        <authorList>
            <person name="Barrero R.A."/>
            <person name="Guerrero F.D."/>
            <person name="Moolhuijzen P."/>
            <person name="Goolsby J.A."/>
            <person name="Tidwell J."/>
            <person name="Bellgard S.E."/>
            <person name="Bellgard M.I."/>
        </authorList>
    </citation>
    <scope>NUCLEOTIDE SEQUENCE</scope>
    <source>
        <tissue evidence="1">Shoot tissue taken approximately 20 cm above the soil surface</tissue>
    </source>
</reference>
<name>A0A0A9FYU4_ARUDO</name>
<proteinExistence type="predicted"/>
<dbReference type="AlphaFoldDB" id="A0A0A9FYU4"/>